<keyword evidence="2 5" id="KW-0732">Signal</keyword>
<sequence length="355" mass="36858">MRAMIRLSTLLATVALAGTAFAAQPHPATRAGAVAAIVTPPPQQPAPTPVRKPFLRPELTLTSELVSFGDLLSGLPSEAAATPGFRAPALGETGTIQVSRIMEAARAAGIIRDAGDIESHGFAQVIVTRAARRLMASDLEAAVKTGLQERFGVDARALALAIDGGAPAIAIEPELTGDVTVLDLGYDVRSRRVQARLIVPGSAAMRLKPIRITGQMVDTVEVVVPRRSIARGETLSATDVVVERRPHDGQATELIGDVKAAIDKVARRALNVGMPLRVGDVQREEIVGKGDLVTIVYAAPGLLISMRGKAGEAGAMGDVVTVTNPQSKRVLQGTVSGPGRVSVQSSAVGRVASAP</sequence>
<dbReference type="PANTHER" id="PTHR36307:SF1">
    <property type="entry name" value="FLAGELLA BASAL BODY P-RING FORMATION PROTEIN FLGA"/>
    <property type="match status" value="1"/>
</dbReference>
<dbReference type="NCBIfam" id="TIGR03170">
    <property type="entry name" value="flgA_cterm"/>
    <property type="match status" value="1"/>
</dbReference>
<dbReference type="Gene3D" id="3.90.1210.10">
    <property type="entry name" value="Antifreeze-like/N-acetylneuraminic acid synthase C-terminal domain"/>
    <property type="match status" value="1"/>
</dbReference>
<dbReference type="Gene3D" id="2.30.30.760">
    <property type="match status" value="1"/>
</dbReference>
<feature type="domain" description="SAF" evidence="6">
    <location>
        <begin position="220"/>
        <end position="282"/>
    </location>
</feature>
<dbReference type="InterPro" id="IPR013974">
    <property type="entry name" value="SAF"/>
</dbReference>
<feature type="chain" id="PRO_5009100098" evidence="5">
    <location>
        <begin position="23"/>
        <end position="355"/>
    </location>
</feature>
<feature type="signal peptide" evidence="5">
    <location>
        <begin position="1"/>
        <end position="22"/>
    </location>
</feature>
<keyword evidence="7" id="KW-0969">Cilium</keyword>
<dbReference type="STRING" id="1526658.BHK69_24240"/>
<dbReference type="EMBL" id="CP017147">
    <property type="protein sequence ID" value="AOO83137.1"/>
    <property type="molecule type" value="Genomic_DNA"/>
</dbReference>
<proteinExistence type="predicted"/>
<reference evidence="7 8" key="1">
    <citation type="journal article" date="2015" name="Antonie Van Leeuwenhoek">
        <title>Bosea vaviloviae sp. nov., a new species of slow-growing rhizobia isolated from nodules of the relict species Vavilovia formosa (Stev.) Fed.</title>
        <authorList>
            <person name="Safronova V.I."/>
            <person name="Kuznetsova I.G."/>
            <person name="Sazanova A.L."/>
            <person name="Kimeklis A.K."/>
            <person name="Belimov A.A."/>
            <person name="Andronov E.E."/>
            <person name="Pinaev A.G."/>
            <person name="Chizhevskaya E.P."/>
            <person name="Pukhaev A.R."/>
            <person name="Popov K.P."/>
            <person name="Willems A."/>
            <person name="Tikhonovich I.A."/>
        </authorList>
    </citation>
    <scope>NUCLEOTIDE SEQUENCE [LARGE SCALE GENOMIC DNA]</scope>
    <source>
        <strain evidence="7 8">Vaf18</strain>
    </source>
</reference>
<dbReference type="CDD" id="cd11614">
    <property type="entry name" value="SAF_CpaB_FlgA_like"/>
    <property type="match status" value="1"/>
</dbReference>
<dbReference type="InterPro" id="IPR039246">
    <property type="entry name" value="Flagellar_FlgA"/>
</dbReference>
<evidence type="ECO:0000256" key="4">
    <source>
        <dbReference type="SAM" id="MobiDB-lite"/>
    </source>
</evidence>
<organism evidence="7 8">
    <name type="scientific">Bosea vaviloviae</name>
    <dbReference type="NCBI Taxonomy" id="1526658"/>
    <lineage>
        <taxon>Bacteria</taxon>
        <taxon>Pseudomonadati</taxon>
        <taxon>Pseudomonadota</taxon>
        <taxon>Alphaproteobacteria</taxon>
        <taxon>Hyphomicrobiales</taxon>
        <taxon>Boseaceae</taxon>
        <taxon>Bosea</taxon>
    </lineage>
</organism>
<protein>
    <submittedName>
        <fullName evidence="7">Flagella basal body P-ring formation protein FlgA</fullName>
    </submittedName>
</protein>
<evidence type="ECO:0000256" key="1">
    <source>
        <dbReference type="ARBA" id="ARBA00004418"/>
    </source>
</evidence>
<dbReference type="AlphaFoldDB" id="A0A1D7U719"/>
<name>A0A1D7U719_9HYPH</name>
<feature type="region of interest" description="Disordered" evidence="4">
    <location>
        <begin position="330"/>
        <end position="355"/>
    </location>
</feature>
<dbReference type="GO" id="GO:0042597">
    <property type="term" value="C:periplasmic space"/>
    <property type="evidence" value="ECO:0007669"/>
    <property type="project" value="UniProtKB-SubCell"/>
</dbReference>
<dbReference type="InterPro" id="IPR017585">
    <property type="entry name" value="SAF_FlgA"/>
</dbReference>
<dbReference type="SMART" id="SM00858">
    <property type="entry name" value="SAF"/>
    <property type="match status" value="1"/>
</dbReference>
<evidence type="ECO:0000313" key="7">
    <source>
        <dbReference type="EMBL" id="AOO83137.1"/>
    </source>
</evidence>
<evidence type="ECO:0000256" key="5">
    <source>
        <dbReference type="SAM" id="SignalP"/>
    </source>
</evidence>
<evidence type="ECO:0000256" key="2">
    <source>
        <dbReference type="ARBA" id="ARBA00022729"/>
    </source>
</evidence>
<dbReference type="Pfam" id="PF13144">
    <property type="entry name" value="ChapFlgA"/>
    <property type="match status" value="1"/>
</dbReference>
<accession>A0A1D7U719</accession>
<dbReference type="GO" id="GO:0044780">
    <property type="term" value="P:bacterial-type flagellum assembly"/>
    <property type="evidence" value="ECO:0007669"/>
    <property type="project" value="InterPro"/>
</dbReference>
<evidence type="ECO:0000259" key="6">
    <source>
        <dbReference type="SMART" id="SM00858"/>
    </source>
</evidence>
<keyword evidence="7" id="KW-0966">Cell projection</keyword>
<dbReference type="KEGG" id="bvv:BHK69_24240"/>
<comment type="subcellular location">
    <subcellularLocation>
        <location evidence="1">Periplasm</location>
    </subcellularLocation>
</comment>
<keyword evidence="8" id="KW-1185">Reference proteome</keyword>
<dbReference type="Proteomes" id="UP000094969">
    <property type="component" value="Chromosome"/>
</dbReference>
<dbReference type="PANTHER" id="PTHR36307">
    <property type="entry name" value="FLAGELLA BASAL BODY P-RING FORMATION PROTEIN FLGA"/>
    <property type="match status" value="1"/>
</dbReference>
<keyword evidence="7" id="KW-0282">Flagellum</keyword>
<evidence type="ECO:0000256" key="3">
    <source>
        <dbReference type="ARBA" id="ARBA00022764"/>
    </source>
</evidence>
<evidence type="ECO:0000313" key="8">
    <source>
        <dbReference type="Proteomes" id="UP000094969"/>
    </source>
</evidence>
<keyword evidence="3" id="KW-0574">Periplasm</keyword>
<gene>
    <name evidence="7" type="ORF">BHK69_24240</name>
</gene>